<dbReference type="Gene3D" id="1.10.1530.10">
    <property type="match status" value="1"/>
</dbReference>
<name>A0A559KAL0_9BACL</name>
<evidence type="ECO:0000256" key="1">
    <source>
        <dbReference type="ARBA" id="ARBA00006056"/>
    </source>
</evidence>
<keyword evidence="2" id="KW-0560">Oxidoreductase</keyword>
<dbReference type="InterPro" id="IPR003767">
    <property type="entry name" value="Malate/L-lactate_DH-like"/>
</dbReference>
<dbReference type="AlphaFoldDB" id="A0A559KAL0"/>
<organism evidence="3 4">
    <name type="scientific">Paenibacillus cremeus</name>
    <dbReference type="NCBI Taxonomy" id="2163881"/>
    <lineage>
        <taxon>Bacteria</taxon>
        <taxon>Bacillati</taxon>
        <taxon>Bacillota</taxon>
        <taxon>Bacilli</taxon>
        <taxon>Bacillales</taxon>
        <taxon>Paenibacillaceae</taxon>
        <taxon>Paenibacillus</taxon>
    </lineage>
</organism>
<proteinExistence type="inferred from homology"/>
<comment type="similarity">
    <text evidence="1">Belongs to the LDH2/MDH2 oxidoreductase family.</text>
</comment>
<evidence type="ECO:0000313" key="4">
    <source>
        <dbReference type="Proteomes" id="UP000317036"/>
    </source>
</evidence>
<sequence>MGNGSGSIMEPSRQKANPKQLEHLVSLALQQTGIPVEDADLTARILVDADLRGIDSHGVINLYNNYIKGIQSGKINRRPDIKVACGSPTTASVDGDNGLGFVVSHRAMSEAIQMAQQYGTGWATVYNSNHCGAGAYYTLMAAEHNMIGIMYSTGGTTVTGPGGRSRLIGNNVMAFAAPGGKHGPFVLDMAPTMAIANKLHMLDWAGKPMPEGWAVDAEGQPITDPSVYFAEKGAILPLGSTATHGVHKGFGLLLMTDILTGLLSGDGGSMFRRKGEESHAFCALRIDAFPSAGDFHELMDEMIGRIHEAPVAAGADPMKYPGEKENQTYKERSVNGIPLQSHVMESLKQMCSELDLIRAYDALWMD</sequence>
<keyword evidence="4" id="KW-1185">Reference proteome</keyword>
<dbReference type="SUPFAM" id="SSF89733">
    <property type="entry name" value="L-sulfolactate dehydrogenase-like"/>
    <property type="match status" value="1"/>
</dbReference>
<dbReference type="OrthoDB" id="9769447at2"/>
<dbReference type="GO" id="GO:0016491">
    <property type="term" value="F:oxidoreductase activity"/>
    <property type="evidence" value="ECO:0007669"/>
    <property type="project" value="UniProtKB-KW"/>
</dbReference>
<dbReference type="Gene3D" id="3.30.1370.60">
    <property type="entry name" value="Hypothetical oxidoreductase yiak, domain 2"/>
    <property type="match status" value="1"/>
</dbReference>
<reference evidence="3 4" key="1">
    <citation type="submission" date="2019-07" db="EMBL/GenBank/DDBJ databases">
        <authorList>
            <person name="Kim J."/>
        </authorList>
    </citation>
    <scope>NUCLEOTIDE SEQUENCE [LARGE SCALE GENOMIC DNA]</scope>
    <source>
        <strain evidence="3 4">JC52</strain>
    </source>
</reference>
<protein>
    <submittedName>
        <fullName evidence="3">Ldh family oxidoreductase</fullName>
    </submittedName>
</protein>
<accession>A0A559KAL0</accession>
<evidence type="ECO:0000256" key="2">
    <source>
        <dbReference type="ARBA" id="ARBA00023002"/>
    </source>
</evidence>
<comment type="caution">
    <text evidence="3">The sequence shown here is derived from an EMBL/GenBank/DDBJ whole genome shotgun (WGS) entry which is preliminary data.</text>
</comment>
<dbReference type="Proteomes" id="UP000317036">
    <property type="component" value="Unassembled WGS sequence"/>
</dbReference>
<dbReference type="PANTHER" id="PTHR11091">
    <property type="entry name" value="OXIDOREDUCTASE-RELATED"/>
    <property type="match status" value="1"/>
</dbReference>
<evidence type="ECO:0000313" key="3">
    <source>
        <dbReference type="EMBL" id="TVY09166.1"/>
    </source>
</evidence>
<gene>
    <name evidence="3" type="ORF">FPZ49_14585</name>
</gene>
<dbReference type="InterPro" id="IPR036111">
    <property type="entry name" value="Mal/L-sulfo/L-lacto_DH-like_sf"/>
</dbReference>
<dbReference type="InterPro" id="IPR043143">
    <property type="entry name" value="Mal/L-sulf/L-lact_DH-like_NADP"/>
</dbReference>
<dbReference type="PANTHER" id="PTHR11091:SF0">
    <property type="entry name" value="MALATE DEHYDROGENASE"/>
    <property type="match status" value="1"/>
</dbReference>
<dbReference type="Pfam" id="PF02615">
    <property type="entry name" value="Ldh_2"/>
    <property type="match status" value="1"/>
</dbReference>
<dbReference type="InterPro" id="IPR043144">
    <property type="entry name" value="Mal/L-sulf/L-lact_DH-like_ah"/>
</dbReference>
<dbReference type="EMBL" id="VNJI01000016">
    <property type="protein sequence ID" value="TVY09166.1"/>
    <property type="molecule type" value="Genomic_DNA"/>
</dbReference>